<dbReference type="GO" id="GO:0018784">
    <property type="term" value="F:(S)-2-haloacid dehalogenase activity"/>
    <property type="evidence" value="ECO:0007669"/>
    <property type="project" value="UniProtKB-UniRule"/>
</dbReference>
<dbReference type="PANTHER" id="PTHR43316">
    <property type="entry name" value="HYDROLASE, HALOACID DELAHOGENASE-RELATED"/>
    <property type="match status" value="1"/>
</dbReference>
<organism evidence="4 5">
    <name type="scientific">Limimaricola hongkongensis DSM 17492</name>
    <dbReference type="NCBI Taxonomy" id="1122180"/>
    <lineage>
        <taxon>Bacteria</taxon>
        <taxon>Pseudomonadati</taxon>
        <taxon>Pseudomonadota</taxon>
        <taxon>Alphaproteobacteria</taxon>
        <taxon>Rhodobacterales</taxon>
        <taxon>Paracoccaceae</taxon>
        <taxon>Limimaricola</taxon>
    </lineage>
</organism>
<dbReference type="NCBIfam" id="TIGR01509">
    <property type="entry name" value="HAD-SF-IA-v3"/>
    <property type="match status" value="1"/>
</dbReference>
<dbReference type="InterPro" id="IPR023214">
    <property type="entry name" value="HAD_sf"/>
</dbReference>
<dbReference type="SFLD" id="SFLDG01129">
    <property type="entry name" value="C1.5:_HAD__Beta-PGM__Phosphata"/>
    <property type="match status" value="1"/>
</dbReference>
<comment type="catalytic activity">
    <reaction evidence="3">
        <text>an (S)-2-haloacid + H2O = a (2R)-2-hydroxycarboxylate + a halide anion + H(+)</text>
        <dbReference type="Rhea" id="RHEA:11192"/>
        <dbReference type="ChEBI" id="CHEBI:15377"/>
        <dbReference type="ChEBI" id="CHEBI:15378"/>
        <dbReference type="ChEBI" id="CHEBI:16042"/>
        <dbReference type="ChEBI" id="CHEBI:58314"/>
        <dbReference type="ChEBI" id="CHEBI:137405"/>
        <dbReference type="EC" id="3.8.1.2"/>
    </reaction>
</comment>
<dbReference type="STRING" id="1122180.Lokhon_01017"/>
<comment type="similarity">
    <text evidence="1 3">Belongs to the HAD-like hydrolase superfamily. S-2-haloalkanoic acid dehalogenase family.</text>
</comment>
<dbReference type="InterPro" id="IPR023198">
    <property type="entry name" value="PGP-like_dom2"/>
</dbReference>
<dbReference type="SFLD" id="SFLDF00045">
    <property type="entry name" value="2-haloacid_dehalogenase"/>
    <property type="match status" value="1"/>
</dbReference>
<dbReference type="PANTHER" id="PTHR43316:SF3">
    <property type="entry name" value="HALOACID DEHALOGENASE, TYPE II (AFU_ORTHOLOGUE AFUA_2G07750)-RELATED"/>
    <property type="match status" value="1"/>
</dbReference>
<dbReference type="SFLD" id="SFLDG01135">
    <property type="entry name" value="C1.5.6:_HAD__Beta-PGM__Phospha"/>
    <property type="match status" value="1"/>
</dbReference>
<dbReference type="AlphaFoldDB" id="A0A017HEK3"/>
<dbReference type="Gene3D" id="3.40.50.1000">
    <property type="entry name" value="HAD superfamily/HAD-like"/>
    <property type="match status" value="1"/>
</dbReference>
<protein>
    <recommendedName>
        <fullName evidence="3">(S)-2-haloacid dehalogenase</fullName>
        <ecNumber evidence="3">3.8.1.2</ecNumber>
    </recommendedName>
    <alternativeName>
        <fullName evidence="3">2-haloalkanoic acid dehalogenase</fullName>
    </alternativeName>
    <alternativeName>
        <fullName evidence="3">Halocarboxylic acid halidohydrolase</fullName>
    </alternativeName>
    <alternativeName>
        <fullName evidence="3">L-2-haloacid dehalogenase</fullName>
    </alternativeName>
</protein>
<sequence length="229" mass="25089">MTISTIVFDAYGTIFDVAGAARIASAEPGGEALAENWETVSRDWRIKQLEYTWLRTISGNHVDFAHVTADALTWTLEKSGLSDPDLRARLLALYDTLPAYPEAREVLADLKAKNRNVAILSNGSPKMLDSAVTSAGIADSLDAVLSAEEAGVYKPDPRVYDLVLERFGCQKQEVLFVSSNFWDVAGATGYGFTTAWVNRSGEPRDRLWSRPTHVLPDLTHLAEFADAPA</sequence>
<comment type="function">
    <text evidence="3">Catalyzes the hydrolytic dehalogenation of small (S)-2-haloalkanoic acids to yield the corresponding (R)-2-hydroxyalkanoic acids.</text>
</comment>
<proteinExistence type="inferred from homology"/>
<gene>
    <name evidence="4" type="ORF">Lokhon_01017</name>
</gene>
<dbReference type="InterPro" id="IPR006439">
    <property type="entry name" value="HAD-SF_hydro_IA"/>
</dbReference>
<dbReference type="Proteomes" id="UP000025047">
    <property type="component" value="Unassembled WGS sequence"/>
</dbReference>
<evidence type="ECO:0000256" key="1">
    <source>
        <dbReference type="ARBA" id="ARBA00008106"/>
    </source>
</evidence>
<dbReference type="PATRIC" id="fig|1122180.6.peg.1009"/>
<dbReference type="CDD" id="cd02588">
    <property type="entry name" value="HAD_L2-DEX"/>
    <property type="match status" value="1"/>
</dbReference>
<dbReference type="NCBIfam" id="TIGR01428">
    <property type="entry name" value="HAD_type_II"/>
    <property type="match status" value="1"/>
</dbReference>
<dbReference type="InterPro" id="IPR006328">
    <property type="entry name" value="2-HAD"/>
</dbReference>
<dbReference type="HOGENOM" id="CLU_045011_3_1_5"/>
<dbReference type="eggNOG" id="COG1011">
    <property type="taxonomic scope" value="Bacteria"/>
</dbReference>
<dbReference type="InterPro" id="IPR051540">
    <property type="entry name" value="S-2-haloacid_dehalogenase"/>
</dbReference>
<reference evidence="4 5" key="1">
    <citation type="submission" date="2013-03" db="EMBL/GenBank/DDBJ databases">
        <authorList>
            <person name="Fiebig A."/>
            <person name="Goeker M."/>
            <person name="Klenk H.-P.P."/>
        </authorList>
    </citation>
    <scope>NUCLEOTIDE SEQUENCE [LARGE SCALE GENOMIC DNA]</scope>
    <source>
        <strain evidence="4 5">DSM 17492</strain>
    </source>
</reference>
<dbReference type="PRINTS" id="PR00413">
    <property type="entry name" value="HADHALOGNASE"/>
</dbReference>
<dbReference type="EMBL" id="APGJ01000004">
    <property type="protein sequence ID" value="EYD72224.1"/>
    <property type="molecule type" value="Genomic_DNA"/>
</dbReference>
<dbReference type="OrthoDB" id="7989657at2"/>
<evidence type="ECO:0000313" key="5">
    <source>
        <dbReference type="Proteomes" id="UP000025047"/>
    </source>
</evidence>
<keyword evidence="2 3" id="KW-0378">Hydrolase</keyword>
<comment type="caution">
    <text evidence="4">The sequence shown here is derived from an EMBL/GenBank/DDBJ whole genome shotgun (WGS) entry which is preliminary data.</text>
</comment>
<dbReference type="Gene3D" id="1.10.150.240">
    <property type="entry name" value="Putative phosphatase, domain 2"/>
    <property type="match status" value="1"/>
</dbReference>
<dbReference type="SFLD" id="SFLDS00003">
    <property type="entry name" value="Haloacid_Dehalogenase"/>
    <property type="match status" value="1"/>
</dbReference>
<accession>A0A017HEK3</accession>
<dbReference type="EC" id="3.8.1.2" evidence="3"/>
<dbReference type="InterPro" id="IPR036412">
    <property type="entry name" value="HAD-like_sf"/>
</dbReference>
<dbReference type="Pfam" id="PF00702">
    <property type="entry name" value="Hydrolase"/>
    <property type="match status" value="1"/>
</dbReference>
<dbReference type="RefSeq" id="WP_017928164.1">
    <property type="nucleotide sequence ID" value="NZ_KB822997.1"/>
</dbReference>
<evidence type="ECO:0000256" key="3">
    <source>
        <dbReference type="RuleBase" id="RU368077"/>
    </source>
</evidence>
<dbReference type="NCBIfam" id="TIGR01493">
    <property type="entry name" value="HAD-SF-IA-v2"/>
    <property type="match status" value="1"/>
</dbReference>
<evidence type="ECO:0000313" key="4">
    <source>
        <dbReference type="EMBL" id="EYD72224.1"/>
    </source>
</evidence>
<keyword evidence="5" id="KW-1185">Reference proteome</keyword>
<evidence type="ECO:0000256" key="2">
    <source>
        <dbReference type="ARBA" id="ARBA00022801"/>
    </source>
</evidence>
<dbReference type="SUPFAM" id="SSF56784">
    <property type="entry name" value="HAD-like"/>
    <property type="match status" value="1"/>
</dbReference>
<name>A0A017HEK3_9RHOB</name>